<comment type="subcellular location">
    <subcellularLocation>
        <location evidence="1">Membrane</location>
        <topology evidence="1">Multi-pass membrane protein</topology>
    </subcellularLocation>
</comment>
<feature type="transmembrane region" description="Helical" evidence="6">
    <location>
        <begin position="85"/>
        <end position="103"/>
    </location>
</feature>
<feature type="transmembrane region" description="Helical" evidence="6">
    <location>
        <begin position="329"/>
        <end position="349"/>
    </location>
</feature>
<keyword evidence="2 6" id="KW-0812">Transmembrane</keyword>
<feature type="transmembrane region" description="Helical" evidence="6">
    <location>
        <begin position="250"/>
        <end position="269"/>
    </location>
</feature>
<dbReference type="InterPro" id="IPR047928">
    <property type="entry name" value="Perm_prefix_1"/>
</dbReference>
<sequence length="436" mass="50148">MKQTNTHPLIADYLDQVCRHVRATEMHRRIRDELESHLLDLMDEQMDEGVEEEEAVRQAILQMGDSATIGKQLHRIYKPKVEWRLLVYVMAFLAVGLFTMYGMQVSFIEFKLDRYWFYTLFGIGVMLAVTFTDYRKLLPYSLYLYVLTVVVLLIVLVQDYTINGESYLHISRSITIDFAAMSTYFFLISVAGMILTRTWRFRGTASKLIVFVLLPASLFLIAGSHKNLMLYLFGFVIIMMYAKTARKEKLFLVTASTVAGIAAFLLDSFPLERFLLGWLQPTKDALGWGYYYLELMEVLRTAGLWGKGFQAPLPNMPYLDSDFKFTYLIYRYGWFGGIIILLAVTLFMMRLARVVKEVDEPYGKHLIVSIVPLFSVYFFWPLLMSTGLLPIVTLGIPFLSYTNIGTALAHFTALGLILSVHRHKNSIGKPHTYMAK</sequence>
<gene>
    <name evidence="7" type="ORF">AB432_007875</name>
</gene>
<dbReference type="GO" id="GO:0008360">
    <property type="term" value="P:regulation of cell shape"/>
    <property type="evidence" value="ECO:0007669"/>
    <property type="project" value="UniProtKB-KW"/>
</dbReference>
<dbReference type="Proteomes" id="UP000036061">
    <property type="component" value="Chromosome"/>
</dbReference>
<feature type="transmembrane region" description="Helical" evidence="6">
    <location>
        <begin position="142"/>
        <end position="162"/>
    </location>
</feature>
<accession>A0A2Z4MES7</accession>
<evidence type="ECO:0000313" key="8">
    <source>
        <dbReference type="Proteomes" id="UP000036061"/>
    </source>
</evidence>
<keyword evidence="4 6" id="KW-1133">Transmembrane helix</keyword>
<dbReference type="GO" id="GO:0051301">
    <property type="term" value="P:cell division"/>
    <property type="evidence" value="ECO:0007669"/>
    <property type="project" value="InterPro"/>
</dbReference>
<feature type="transmembrane region" description="Helical" evidence="6">
    <location>
        <begin position="204"/>
        <end position="222"/>
    </location>
</feature>
<reference evidence="7 8" key="1">
    <citation type="journal article" date="2015" name="Genome Announc.">
        <title>Draft Genome Sequence of Brevibacillus brevis DZQ7, a Plant Growth-Promoting Rhizobacterium with Broad-Spectrum Antimicrobial Activity.</title>
        <authorList>
            <person name="Hou Q."/>
            <person name="Wang C."/>
            <person name="Hou X."/>
            <person name="Xia Z."/>
            <person name="Ye J."/>
            <person name="Liu K."/>
            <person name="Liu H."/>
            <person name="Wang J."/>
            <person name="Guo H."/>
            <person name="Yu X."/>
            <person name="Yang Y."/>
            <person name="Du B."/>
            <person name="Ding Y."/>
        </authorList>
    </citation>
    <scope>NUCLEOTIDE SEQUENCE [LARGE SCALE GENOMIC DNA]</scope>
    <source>
        <strain evidence="7 8">DZQ7</strain>
    </source>
</reference>
<dbReference type="Pfam" id="PF01098">
    <property type="entry name" value="FTSW_RODA_SPOVE"/>
    <property type="match status" value="1"/>
</dbReference>
<feature type="transmembrane region" description="Helical" evidence="6">
    <location>
        <begin position="398"/>
        <end position="420"/>
    </location>
</feature>
<feature type="transmembrane region" description="Helical" evidence="6">
    <location>
        <begin position="370"/>
        <end position="392"/>
    </location>
</feature>
<feature type="transmembrane region" description="Helical" evidence="6">
    <location>
        <begin position="228"/>
        <end position="243"/>
    </location>
</feature>
<dbReference type="PANTHER" id="PTHR30474:SF1">
    <property type="entry name" value="PEPTIDOGLYCAN GLYCOSYLTRANSFERASE MRDB"/>
    <property type="match status" value="1"/>
</dbReference>
<evidence type="ECO:0000256" key="1">
    <source>
        <dbReference type="ARBA" id="ARBA00004141"/>
    </source>
</evidence>
<evidence type="ECO:0000256" key="6">
    <source>
        <dbReference type="SAM" id="Phobius"/>
    </source>
</evidence>
<organism evidence="7 8">
    <name type="scientific">Brevibacillus brevis</name>
    <name type="common">Bacillus brevis</name>
    <dbReference type="NCBI Taxonomy" id="1393"/>
    <lineage>
        <taxon>Bacteria</taxon>
        <taxon>Bacillati</taxon>
        <taxon>Bacillota</taxon>
        <taxon>Bacilli</taxon>
        <taxon>Bacillales</taxon>
        <taxon>Paenibacillaceae</taxon>
        <taxon>Brevibacillus</taxon>
    </lineage>
</organism>
<dbReference type="NCBIfam" id="NF038403">
    <property type="entry name" value="perm_prefix_1"/>
    <property type="match status" value="1"/>
</dbReference>
<dbReference type="AlphaFoldDB" id="A0A2Z4MES7"/>
<dbReference type="RefSeq" id="WP_048031794.1">
    <property type="nucleotide sequence ID" value="NZ_CP030117.1"/>
</dbReference>
<evidence type="ECO:0000256" key="2">
    <source>
        <dbReference type="ARBA" id="ARBA00022692"/>
    </source>
</evidence>
<proteinExistence type="predicted"/>
<evidence type="ECO:0000256" key="5">
    <source>
        <dbReference type="ARBA" id="ARBA00023136"/>
    </source>
</evidence>
<keyword evidence="5 6" id="KW-0472">Membrane</keyword>
<keyword evidence="3" id="KW-0133">Cell shape</keyword>
<dbReference type="EMBL" id="CP030117">
    <property type="protein sequence ID" value="AWX54954.1"/>
    <property type="molecule type" value="Genomic_DNA"/>
</dbReference>
<dbReference type="PANTHER" id="PTHR30474">
    <property type="entry name" value="CELL CYCLE PROTEIN"/>
    <property type="match status" value="1"/>
</dbReference>
<dbReference type="GO" id="GO:0005886">
    <property type="term" value="C:plasma membrane"/>
    <property type="evidence" value="ECO:0007669"/>
    <property type="project" value="TreeGrafter"/>
</dbReference>
<dbReference type="GO" id="GO:0015648">
    <property type="term" value="F:lipid-linked peptidoglycan transporter activity"/>
    <property type="evidence" value="ECO:0007669"/>
    <property type="project" value="TreeGrafter"/>
</dbReference>
<feature type="transmembrane region" description="Helical" evidence="6">
    <location>
        <begin position="174"/>
        <end position="195"/>
    </location>
</feature>
<dbReference type="InterPro" id="IPR001182">
    <property type="entry name" value="FtsW/RodA"/>
</dbReference>
<protein>
    <submittedName>
        <fullName evidence="7">FtsW/RodA/SpoVE family cell cycle protein</fullName>
    </submittedName>
</protein>
<evidence type="ECO:0000313" key="7">
    <source>
        <dbReference type="EMBL" id="AWX54954.1"/>
    </source>
</evidence>
<evidence type="ECO:0000256" key="4">
    <source>
        <dbReference type="ARBA" id="ARBA00022989"/>
    </source>
</evidence>
<dbReference type="GO" id="GO:0032153">
    <property type="term" value="C:cell division site"/>
    <property type="evidence" value="ECO:0007669"/>
    <property type="project" value="TreeGrafter"/>
</dbReference>
<feature type="transmembrane region" description="Helical" evidence="6">
    <location>
        <begin position="115"/>
        <end position="135"/>
    </location>
</feature>
<evidence type="ECO:0000256" key="3">
    <source>
        <dbReference type="ARBA" id="ARBA00022960"/>
    </source>
</evidence>
<name>A0A2Z4MES7_BREBE</name>